<name>A0AA39CMP6_9EURO</name>
<accession>A0AA39CMP6</accession>
<evidence type="ECO:0000256" key="2">
    <source>
        <dbReference type="ARBA" id="ARBA00022692"/>
    </source>
</evidence>
<feature type="transmembrane region" description="Helical" evidence="6">
    <location>
        <begin position="442"/>
        <end position="465"/>
    </location>
</feature>
<dbReference type="Pfam" id="PF07690">
    <property type="entry name" value="MFS_1"/>
    <property type="match status" value="1"/>
</dbReference>
<keyword evidence="8" id="KW-1185">Reference proteome</keyword>
<dbReference type="PANTHER" id="PTHR23502:SF188">
    <property type="entry name" value="MAJOR FACILITATOR SUPERFAMILY (MFS) PROFILE DOMAIN-CONTAINING PROTEIN"/>
    <property type="match status" value="1"/>
</dbReference>
<dbReference type="InterPro" id="IPR011701">
    <property type="entry name" value="MFS"/>
</dbReference>
<comment type="caution">
    <text evidence="7">The sequence shown here is derived from an EMBL/GenBank/DDBJ whole genome shotgun (WGS) entry which is preliminary data.</text>
</comment>
<feature type="region of interest" description="Disordered" evidence="5">
    <location>
        <begin position="18"/>
        <end position="60"/>
    </location>
</feature>
<reference evidence="7" key="1">
    <citation type="submission" date="2022-10" db="EMBL/GenBank/DDBJ databases">
        <title>Culturing micro-colonial fungi from biological soil crusts in the Mojave desert and describing Neophaeococcomyces mojavensis, and introducing the new genera and species Taxawa tesnikishii.</title>
        <authorList>
            <person name="Kurbessoian T."/>
            <person name="Stajich J.E."/>
        </authorList>
    </citation>
    <scope>NUCLEOTIDE SEQUENCE</scope>
    <source>
        <strain evidence="7">TK_41</strain>
    </source>
</reference>
<dbReference type="EMBL" id="JAPDRK010000003">
    <property type="protein sequence ID" value="KAJ9613912.1"/>
    <property type="molecule type" value="Genomic_DNA"/>
</dbReference>
<evidence type="ECO:0000313" key="8">
    <source>
        <dbReference type="Proteomes" id="UP001172673"/>
    </source>
</evidence>
<dbReference type="InterPro" id="IPR036259">
    <property type="entry name" value="MFS_trans_sf"/>
</dbReference>
<evidence type="ECO:0000256" key="3">
    <source>
        <dbReference type="ARBA" id="ARBA00022989"/>
    </source>
</evidence>
<feature type="transmembrane region" description="Helical" evidence="6">
    <location>
        <begin position="510"/>
        <end position="532"/>
    </location>
</feature>
<feature type="transmembrane region" description="Helical" evidence="6">
    <location>
        <begin position="323"/>
        <end position="342"/>
    </location>
</feature>
<keyword evidence="4 6" id="KW-0472">Membrane</keyword>
<dbReference type="PANTHER" id="PTHR23502">
    <property type="entry name" value="MAJOR FACILITATOR SUPERFAMILY"/>
    <property type="match status" value="1"/>
</dbReference>
<feature type="transmembrane region" description="Helical" evidence="6">
    <location>
        <begin position="251"/>
        <end position="277"/>
    </location>
</feature>
<sequence>MQSFRQYRRIGAHVSAAAASLNQRRDVPSTSKTATEHDLNDGVKQESNTPTQSEDPNNQQQVPVAAYPFVDWDASDKHLAPRNWSTARRTAAFIIIWINCFAVDWPATADAGTSSKAVEHFGQSKWAACLGAALYTFGIAVGALFAGPISETVGRNPIYVGSRIWNVIWLAVAAPAPNFATYCVARFFAGTGGSIILAIHAASIADLYDPIDRTLAWPTVAMASFSSTMLAPVASGWIAKSTTLSFRWADYISLIISGAVVLVTLLFLPETFAPILLKWKATHLRRITGNSNHISRLEQQPTLATRLHAAFLRAAHMFTREPIVILLGVWLVLVYIIVYGFVQSFSFVFGVTYGWNKGQVGSAFGAICMGVFLWYASAPLYWLFYKRKVALIRPTLHEKEQDVHVAGIDLPPPEYRLWSAAPVAPALPISLFWLAWTNYASISPWSSLSAMALFGICWAGIYVTVYNYILDVYGIYAGSALAIITFFRYTASAGISMVSRPMYLNIHVHWSMTLFGCLALVLAPVPLALAYIGPKLREKSRFASEYAREARERIDSKA</sequence>
<feature type="transmembrane region" description="Helical" evidence="6">
    <location>
        <begin position="417"/>
        <end position="436"/>
    </location>
</feature>
<dbReference type="AlphaFoldDB" id="A0AA39CMP6"/>
<evidence type="ECO:0000256" key="6">
    <source>
        <dbReference type="SAM" id="Phobius"/>
    </source>
</evidence>
<organism evidence="7 8">
    <name type="scientific">Cladophialophora chaetospira</name>
    <dbReference type="NCBI Taxonomy" id="386627"/>
    <lineage>
        <taxon>Eukaryota</taxon>
        <taxon>Fungi</taxon>
        <taxon>Dikarya</taxon>
        <taxon>Ascomycota</taxon>
        <taxon>Pezizomycotina</taxon>
        <taxon>Eurotiomycetes</taxon>
        <taxon>Chaetothyriomycetidae</taxon>
        <taxon>Chaetothyriales</taxon>
        <taxon>Herpotrichiellaceae</taxon>
        <taxon>Cladophialophora</taxon>
    </lineage>
</organism>
<feature type="transmembrane region" description="Helical" evidence="6">
    <location>
        <begin position="362"/>
        <end position="384"/>
    </location>
</feature>
<keyword evidence="3 6" id="KW-1133">Transmembrane helix</keyword>
<dbReference type="SUPFAM" id="SSF103473">
    <property type="entry name" value="MFS general substrate transporter"/>
    <property type="match status" value="1"/>
</dbReference>
<dbReference type="Gene3D" id="1.20.1250.20">
    <property type="entry name" value="MFS general substrate transporter like domains"/>
    <property type="match status" value="1"/>
</dbReference>
<dbReference type="GO" id="GO:0022857">
    <property type="term" value="F:transmembrane transporter activity"/>
    <property type="evidence" value="ECO:0007669"/>
    <property type="project" value="InterPro"/>
</dbReference>
<feature type="transmembrane region" description="Helical" evidence="6">
    <location>
        <begin position="125"/>
        <end position="146"/>
    </location>
</feature>
<evidence type="ECO:0000256" key="4">
    <source>
        <dbReference type="ARBA" id="ARBA00023136"/>
    </source>
</evidence>
<evidence type="ECO:0000256" key="1">
    <source>
        <dbReference type="ARBA" id="ARBA00004141"/>
    </source>
</evidence>
<evidence type="ECO:0000256" key="5">
    <source>
        <dbReference type="SAM" id="MobiDB-lite"/>
    </source>
</evidence>
<gene>
    <name evidence="7" type="ORF">H2200_002048</name>
</gene>
<evidence type="ECO:0000313" key="7">
    <source>
        <dbReference type="EMBL" id="KAJ9613912.1"/>
    </source>
</evidence>
<keyword evidence="2 6" id="KW-0812">Transmembrane</keyword>
<evidence type="ECO:0008006" key="9">
    <source>
        <dbReference type="Google" id="ProtNLM"/>
    </source>
</evidence>
<feature type="compositionally biased region" description="Polar residues" evidence="5">
    <location>
        <begin position="45"/>
        <end position="60"/>
    </location>
</feature>
<comment type="subcellular location">
    <subcellularLocation>
        <location evidence="1">Membrane</location>
        <topology evidence="1">Multi-pass membrane protein</topology>
    </subcellularLocation>
</comment>
<feature type="transmembrane region" description="Helical" evidence="6">
    <location>
        <begin position="215"/>
        <end position="239"/>
    </location>
</feature>
<proteinExistence type="predicted"/>
<protein>
    <recommendedName>
        <fullName evidence="9">Major facilitator superfamily (MFS) profile domain-containing protein</fullName>
    </recommendedName>
</protein>
<dbReference type="GO" id="GO:0005886">
    <property type="term" value="C:plasma membrane"/>
    <property type="evidence" value="ECO:0007669"/>
    <property type="project" value="TreeGrafter"/>
</dbReference>
<dbReference type="Proteomes" id="UP001172673">
    <property type="component" value="Unassembled WGS sequence"/>
</dbReference>
<feature type="compositionally biased region" description="Basic and acidic residues" evidence="5">
    <location>
        <begin position="34"/>
        <end position="44"/>
    </location>
</feature>
<feature type="transmembrane region" description="Helical" evidence="6">
    <location>
        <begin position="188"/>
        <end position="208"/>
    </location>
</feature>
<feature type="transmembrane region" description="Helical" evidence="6">
    <location>
        <begin position="472"/>
        <end position="490"/>
    </location>
</feature>